<reference evidence="4" key="1">
    <citation type="submission" date="2017-02" db="UniProtKB">
        <authorList>
            <consortium name="WormBaseParasite"/>
        </authorList>
    </citation>
    <scope>IDENTIFICATION</scope>
</reference>
<feature type="compositionally biased region" description="Basic and acidic residues" evidence="1">
    <location>
        <begin position="311"/>
        <end position="335"/>
    </location>
</feature>
<feature type="transmembrane region" description="Helical" evidence="2">
    <location>
        <begin position="35"/>
        <end position="59"/>
    </location>
</feature>
<dbReference type="WBParaSite" id="ALUE_0001293001-mRNA-1">
    <property type="protein sequence ID" value="ALUE_0001293001-mRNA-1"/>
    <property type="gene ID" value="ALUE_0001293001"/>
</dbReference>
<protein>
    <submittedName>
        <fullName evidence="4">G_PROTEIN_RECEP_F1_2 domain-containing protein</fullName>
    </submittedName>
</protein>
<evidence type="ECO:0000313" key="4">
    <source>
        <dbReference type="WBParaSite" id="ALUE_0001293001-mRNA-1"/>
    </source>
</evidence>
<proteinExistence type="predicted"/>
<organism evidence="3 4">
    <name type="scientific">Ascaris lumbricoides</name>
    <name type="common">Giant roundworm</name>
    <dbReference type="NCBI Taxonomy" id="6252"/>
    <lineage>
        <taxon>Eukaryota</taxon>
        <taxon>Metazoa</taxon>
        <taxon>Ecdysozoa</taxon>
        <taxon>Nematoda</taxon>
        <taxon>Chromadorea</taxon>
        <taxon>Rhabditida</taxon>
        <taxon>Spirurina</taxon>
        <taxon>Ascaridomorpha</taxon>
        <taxon>Ascaridoidea</taxon>
        <taxon>Ascarididae</taxon>
        <taxon>Ascaris</taxon>
    </lineage>
</organism>
<keyword evidence="2" id="KW-0472">Membrane</keyword>
<feature type="transmembrane region" description="Helical" evidence="2">
    <location>
        <begin position="199"/>
        <end position="223"/>
    </location>
</feature>
<dbReference type="PANTHER" id="PTHR47767">
    <property type="entry name" value="ADHESION G PROTEIN-COUPLED RECEPTOR G7"/>
    <property type="match status" value="1"/>
</dbReference>
<accession>A0A0M3I721</accession>
<dbReference type="InterPro" id="IPR053066">
    <property type="entry name" value="ADGR_G7"/>
</dbReference>
<feature type="transmembrane region" description="Helical" evidence="2">
    <location>
        <begin position="88"/>
        <end position="105"/>
    </location>
</feature>
<dbReference type="PANTHER" id="PTHR47767:SF2">
    <property type="entry name" value="GPS DOMAIN-CONTAINING PROTEIN"/>
    <property type="match status" value="1"/>
</dbReference>
<name>A0A0M3I721_ASCLU</name>
<dbReference type="Gene3D" id="1.20.1070.10">
    <property type="entry name" value="Rhodopsin 7-helix transmembrane proteins"/>
    <property type="match status" value="1"/>
</dbReference>
<keyword evidence="2" id="KW-1133">Transmembrane helix</keyword>
<evidence type="ECO:0000256" key="2">
    <source>
        <dbReference type="SAM" id="Phobius"/>
    </source>
</evidence>
<dbReference type="Proteomes" id="UP000036681">
    <property type="component" value="Unplaced"/>
</dbReference>
<feature type="region of interest" description="Disordered" evidence="1">
    <location>
        <begin position="308"/>
        <end position="335"/>
    </location>
</feature>
<keyword evidence="3" id="KW-1185">Reference proteome</keyword>
<keyword evidence="2" id="KW-0812">Transmembrane</keyword>
<evidence type="ECO:0000256" key="1">
    <source>
        <dbReference type="SAM" id="MobiDB-lite"/>
    </source>
</evidence>
<sequence>MIRKRLVRIEMELIQSEISTSENGMSTDPALCNDVLVSLGLIIGTASVASLAVLTLIYFSKLCHRGRLFKALAFILQYQPRGTDDTLGILYISALLLFFVTFTYFTDQNVVGGNCTAVAAITYSLFLSSIIMTTFQSLKVLSSFIPSIYLEGFLRKASNIFVALGVGIGIPLTVCIITATTISDFFRREDRFCWIRPDYIFLAVVFPLGLVSINGLICFLMILDRLFPQLCFKKTTAKQIFQYFTLFAPHETVFHYLFNIVNGSQGVIMMLIFVFRTIHAHRLRRSLKESKRLYENMSDEQRRGSVLVNVDEAKNKKTQNEHGDRKNEPLADLPKEQDSALVVDCTSVPQSLCEEASVYEIAGSSNCSSKLFK</sequence>
<feature type="transmembrane region" description="Helical" evidence="2">
    <location>
        <begin position="158"/>
        <end position="179"/>
    </location>
</feature>
<evidence type="ECO:0000313" key="3">
    <source>
        <dbReference type="Proteomes" id="UP000036681"/>
    </source>
</evidence>
<feature type="transmembrane region" description="Helical" evidence="2">
    <location>
        <begin position="253"/>
        <end position="275"/>
    </location>
</feature>
<dbReference type="AlphaFoldDB" id="A0A0M3I721"/>
<feature type="transmembrane region" description="Helical" evidence="2">
    <location>
        <begin position="117"/>
        <end position="138"/>
    </location>
</feature>